<evidence type="ECO:0000256" key="4">
    <source>
        <dbReference type="ARBA" id="ARBA00022989"/>
    </source>
</evidence>
<dbReference type="InterPro" id="IPR052159">
    <property type="entry name" value="Competence_DNA_uptake"/>
</dbReference>
<evidence type="ECO:0000313" key="10">
    <source>
        <dbReference type="Proteomes" id="UP000230767"/>
    </source>
</evidence>
<comment type="subcellular location">
    <subcellularLocation>
        <location evidence="1">Cell membrane</location>
        <topology evidence="1">Multi-pass membrane protein</topology>
    </subcellularLocation>
</comment>
<feature type="transmembrane region" description="Helical" evidence="6">
    <location>
        <begin position="501"/>
        <end position="518"/>
    </location>
</feature>
<dbReference type="PANTHER" id="PTHR30619:SF1">
    <property type="entry name" value="RECOMBINATION PROTEIN 2"/>
    <property type="match status" value="1"/>
</dbReference>
<feature type="transmembrane region" description="Helical" evidence="6">
    <location>
        <begin position="336"/>
        <end position="356"/>
    </location>
</feature>
<keyword evidence="2" id="KW-1003">Cell membrane</keyword>
<dbReference type="NCBIfam" id="TIGR00360">
    <property type="entry name" value="ComEC_N-term"/>
    <property type="match status" value="1"/>
</dbReference>
<dbReference type="Proteomes" id="UP000230767">
    <property type="component" value="Unassembled WGS sequence"/>
</dbReference>
<feature type="domain" description="DUF4131" evidence="8">
    <location>
        <begin position="36"/>
        <end position="197"/>
    </location>
</feature>
<feature type="transmembrane region" description="Helical" evidence="6">
    <location>
        <begin position="441"/>
        <end position="462"/>
    </location>
</feature>
<dbReference type="InterPro" id="IPR004477">
    <property type="entry name" value="ComEC_N"/>
</dbReference>
<feature type="transmembrane region" description="Helical" evidence="6">
    <location>
        <begin position="265"/>
        <end position="289"/>
    </location>
</feature>
<dbReference type="PANTHER" id="PTHR30619">
    <property type="entry name" value="DNA INTERNALIZATION/COMPETENCE PROTEIN COMEC/REC2"/>
    <property type="match status" value="1"/>
</dbReference>
<gene>
    <name evidence="9" type="ORF">COY73_01440</name>
</gene>
<feature type="transmembrane region" description="Helical" evidence="6">
    <location>
        <begin position="409"/>
        <end position="429"/>
    </location>
</feature>
<evidence type="ECO:0008006" key="11">
    <source>
        <dbReference type="Google" id="ProtNLM"/>
    </source>
</evidence>
<feature type="transmembrane region" description="Helical" evidence="6">
    <location>
        <begin position="60"/>
        <end position="77"/>
    </location>
</feature>
<dbReference type="EMBL" id="PFLW01000039">
    <property type="protein sequence ID" value="PIY89269.1"/>
    <property type="molecule type" value="Genomic_DNA"/>
</dbReference>
<keyword evidence="5 6" id="KW-0472">Membrane</keyword>
<reference evidence="10" key="1">
    <citation type="submission" date="2017-09" db="EMBL/GenBank/DDBJ databases">
        <title>Depth-based differentiation of microbial function through sediment-hosted aquifers and enrichment of novel symbionts in the deep terrestrial subsurface.</title>
        <authorList>
            <person name="Probst A.J."/>
            <person name="Ladd B."/>
            <person name="Jarett J.K."/>
            <person name="Geller-Mcgrath D.E."/>
            <person name="Sieber C.M.K."/>
            <person name="Emerson J.B."/>
            <person name="Anantharaman K."/>
            <person name="Thomas B.C."/>
            <person name="Malmstrom R."/>
            <person name="Stieglmeier M."/>
            <person name="Klingl A."/>
            <person name="Woyke T."/>
            <person name="Ryan C.M."/>
            <person name="Banfield J.F."/>
        </authorList>
    </citation>
    <scope>NUCLEOTIDE SEQUENCE [LARGE SCALE GENOMIC DNA]</scope>
</reference>
<evidence type="ECO:0000256" key="6">
    <source>
        <dbReference type="SAM" id="Phobius"/>
    </source>
</evidence>
<protein>
    <recommendedName>
        <fullName evidence="11">ComEC/Rec2-related protein domain-containing protein</fullName>
    </recommendedName>
</protein>
<evidence type="ECO:0000256" key="3">
    <source>
        <dbReference type="ARBA" id="ARBA00022692"/>
    </source>
</evidence>
<feature type="transmembrane region" description="Helical" evidence="6">
    <location>
        <begin position="37"/>
        <end position="54"/>
    </location>
</feature>
<dbReference type="Pfam" id="PF03772">
    <property type="entry name" value="Competence"/>
    <property type="match status" value="1"/>
</dbReference>
<keyword evidence="3 6" id="KW-0812">Transmembrane</keyword>
<dbReference type="InterPro" id="IPR025405">
    <property type="entry name" value="DUF4131"/>
</dbReference>
<dbReference type="AlphaFoldDB" id="A0A2M7R740"/>
<evidence type="ECO:0000259" key="7">
    <source>
        <dbReference type="Pfam" id="PF03772"/>
    </source>
</evidence>
<evidence type="ECO:0000256" key="5">
    <source>
        <dbReference type="ARBA" id="ARBA00023136"/>
    </source>
</evidence>
<feature type="transmembrane region" description="Helical" evidence="6">
    <location>
        <begin position="474"/>
        <end position="495"/>
    </location>
</feature>
<feature type="domain" description="ComEC/Rec2-related protein" evidence="7">
    <location>
        <begin position="242"/>
        <end position="521"/>
    </location>
</feature>
<name>A0A2M7R740_9BACT</name>
<dbReference type="Pfam" id="PF13567">
    <property type="entry name" value="DUF4131"/>
    <property type="match status" value="1"/>
</dbReference>
<sequence length="531" mass="60782">MTKSKIFLYFCLSFIGGIFLSSTIFVPALGFSLGSRVYLLLPGLILGILLISILWQYKKIVVIGFCILFLVAGIYRHQQAELKIINNELKSHNDTGKEIILTGVISKEADIRSNNIKLIITPEEIQNAANLQNAENRSRHFEGRVLVTTNRYPEYQYGDKLKITGELKAPIEFEDFNYKDYLAKDGIYSVMYYPKIKLLEREKSIGPTYVIYSQILSFKNKLMESIYQNLSPPQSSILGAVILGDKRKISDEWKQKLNIVGVRHITAVSGMHVAILTTILMTLLLGLGFWRQQAFYFSIVFVAFFVIMTGLQPSAIRAGIMGGLFLLAQYLGRQKFATNALLLAAVVMLAINPLLLKLDVGFQLSFLAVLGIIYLMPIFQYYFRKWLSPEWFQKCWWLSWLPIKSIGDILAMTLSAQVFTLPILIYNFGYMSLVAPITNLLIVPFLSYIMGLGFLFGIFGIISQFLGWVFSWPAWLLLTYLTKIVDFFSQIPLAFITIENLHWAWLIIAYLILGYFTWRISQKQKLKFLNY</sequence>
<evidence type="ECO:0000313" key="9">
    <source>
        <dbReference type="EMBL" id="PIY89269.1"/>
    </source>
</evidence>
<organism evidence="9 10">
    <name type="scientific">Candidatus Nealsonbacteria bacterium CG_4_10_14_0_8_um_filter_37_14</name>
    <dbReference type="NCBI Taxonomy" id="1974684"/>
    <lineage>
        <taxon>Bacteria</taxon>
        <taxon>Candidatus Nealsoniibacteriota</taxon>
    </lineage>
</organism>
<dbReference type="GO" id="GO:0005886">
    <property type="term" value="C:plasma membrane"/>
    <property type="evidence" value="ECO:0007669"/>
    <property type="project" value="UniProtKB-SubCell"/>
</dbReference>
<feature type="transmembrane region" description="Helical" evidence="6">
    <location>
        <begin position="362"/>
        <end position="383"/>
    </location>
</feature>
<accession>A0A2M7R740</accession>
<evidence type="ECO:0000256" key="2">
    <source>
        <dbReference type="ARBA" id="ARBA00022475"/>
    </source>
</evidence>
<evidence type="ECO:0000259" key="8">
    <source>
        <dbReference type="Pfam" id="PF13567"/>
    </source>
</evidence>
<comment type="caution">
    <text evidence="9">The sequence shown here is derived from an EMBL/GenBank/DDBJ whole genome shotgun (WGS) entry which is preliminary data.</text>
</comment>
<feature type="transmembrane region" description="Helical" evidence="6">
    <location>
        <begin position="6"/>
        <end position="30"/>
    </location>
</feature>
<keyword evidence="4 6" id="KW-1133">Transmembrane helix</keyword>
<feature type="transmembrane region" description="Helical" evidence="6">
    <location>
        <begin position="295"/>
        <end position="316"/>
    </location>
</feature>
<proteinExistence type="predicted"/>
<evidence type="ECO:0000256" key="1">
    <source>
        <dbReference type="ARBA" id="ARBA00004651"/>
    </source>
</evidence>